<gene>
    <name evidence="1" type="ORF">TSAR_008091</name>
</gene>
<comment type="caution">
    <text evidence="1">The sequence shown here is derived from an EMBL/GenBank/DDBJ whole genome shotgun (WGS) entry which is preliminary data.</text>
</comment>
<evidence type="ECO:0000313" key="2">
    <source>
        <dbReference type="Proteomes" id="UP000215335"/>
    </source>
</evidence>
<dbReference type="AlphaFoldDB" id="A0A232FP14"/>
<dbReference type="Proteomes" id="UP000215335">
    <property type="component" value="Unassembled WGS sequence"/>
</dbReference>
<keyword evidence="2" id="KW-1185">Reference proteome</keyword>
<proteinExistence type="predicted"/>
<accession>A0A232FP14</accession>
<evidence type="ECO:0000313" key="1">
    <source>
        <dbReference type="EMBL" id="OXU32270.1"/>
    </source>
</evidence>
<reference evidence="1 2" key="1">
    <citation type="journal article" date="2017" name="Curr. Biol.">
        <title>The Evolution of Venom by Co-option of Single-Copy Genes.</title>
        <authorList>
            <person name="Martinson E.O."/>
            <person name="Mrinalini"/>
            <person name="Kelkar Y.D."/>
            <person name="Chang C.H."/>
            <person name="Werren J.H."/>
        </authorList>
    </citation>
    <scope>NUCLEOTIDE SEQUENCE [LARGE SCALE GENOMIC DNA]</scope>
    <source>
        <strain evidence="1 2">Alberta</strain>
        <tissue evidence="1">Whole body</tissue>
    </source>
</reference>
<dbReference type="EMBL" id="NNAY01000003">
    <property type="protein sequence ID" value="OXU32270.1"/>
    <property type="molecule type" value="Genomic_DNA"/>
</dbReference>
<protein>
    <submittedName>
        <fullName evidence="1">Uncharacterized protein</fullName>
    </submittedName>
</protein>
<sequence>MYIHIYTYIHGDKSNISDLLLSAIAGQHKFCVQHDKDKPLPFTGLQLTGCVIIYCDDACAFFKKKE</sequence>
<name>A0A232FP14_9HYME</name>
<organism evidence="1 2">
    <name type="scientific">Trichomalopsis sarcophagae</name>
    <dbReference type="NCBI Taxonomy" id="543379"/>
    <lineage>
        <taxon>Eukaryota</taxon>
        <taxon>Metazoa</taxon>
        <taxon>Ecdysozoa</taxon>
        <taxon>Arthropoda</taxon>
        <taxon>Hexapoda</taxon>
        <taxon>Insecta</taxon>
        <taxon>Pterygota</taxon>
        <taxon>Neoptera</taxon>
        <taxon>Endopterygota</taxon>
        <taxon>Hymenoptera</taxon>
        <taxon>Apocrita</taxon>
        <taxon>Proctotrupomorpha</taxon>
        <taxon>Chalcidoidea</taxon>
        <taxon>Pteromalidae</taxon>
        <taxon>Pteromalinae</taxon>
        <taxon>Trichomalopsis</taxon>
    </lineage>
</organism>